<reference evidence="10" key="1">
    <citation type="journal article" date="2019" name="Int. J. Syst. Evol. Microbiol.">
        <title>The Global Catalogue of Microorganisms (GCM) 10K type strain sequencing project: providing services to taxonomists for standard genome sequencing and annotation.</title>
        <authorList>
            <consortium name="The Broad Institute Genomics Platform"/>
            <consortium name="The Broad Institute Genome Sequencing Center for Infectious Disease"/>
            <person name="Wu L."/>
            <person name="Ma J."/>
        </authorList>
    </citation>
    <scope>NUCLEOTIDE SEQUENCE [LARGE SCALE GENOMIC DNA]</scope>
    <source>
        <strain evidence="10">CGMCC 1.8985</strain>
    </source>
</reference>
<organism evidence="9 10">
    <name type="scientific">Luteimonas terricola</name>
    <dbReference type="NCBI Taxonomy" id="645597"/>
    <lineage>
        <taxon>Bacteria</taxon>
        <taxon>Pseudomonadati</taxon>
        <taxon>Pseudomonadota</taxon>
        <taxon>Gammaproteobacteria</taxon>
        <taxon>Lysobacterales</taxon>
        <taxon>Lysobacteraceae</taxon>
        <taxon>Luteimonas</taxon>
    </lineage>
</organism>
<feature type="region of interest" description="Disordered" evidence="7">
    <location>
        <begin position="157"/>
        <end position="187"/>
    </location>
</feature>
<protein>
    <submittedName>
        <fullName evidence="9">Flavodoxin</fullName>
    </submittedName>
</protein>
<evidence type="ECO:0000256" key="6">
    <source>
        <dbReference type="ARBA" id="ARBA00022982"/>
    </source>
</evidence>
<dbReference type="SUPFAM" id="SSF52218">
    <property type="entry name" value="Flavoproteins"/>
    <property type="match status" value="1"/>
</dbReference>
<dbReference type="Pfam" id="PF00258">
    <property type="entry name" value="Flavodoxin_1"/>
    <property type="match status" value="1"/>
</dbReference>
<feature type="compositionally biased region" description="Basic and acidic residues" evidence="7">
    <location>
        <begin position="172"/>
        <end position="187"/>
    </location>
</feature>
<evidence type="ECO:0000259" key="8">
    <source>
        <dbReference type="PROSITE" id="PS50902"/>
    </source>
</evidence>
<gene>
    <name evidence="9" type="ORF">GCM10011394_00550</name>
</gene>
<evidence type="ECO:0000313" key="10">
    <source>
        <dbReference type="Proteomes" id="UP000599009"/>
    </source>
</evidence>
<evidence type="ECO:0000256" key="3">
    <source>
        <dbReference type="ARBA" id="ARBA00022448"/>
    </source>
</evidence>
<evidence type="ECO:0000256" key="4">
    <source>
        <dbReference type="ARBA" id="ARBA00022630"/>
    </source>
</evidence>
<sequence>MRILVAYASLSGNTRDLARTVRTRCEALGHAVSWIETDIEGLATAGDDPHHDLYLLGAWTDNAGRTPPEMKRFIAELVAAVGKPEQLAVFGTGETQWGEEYYCGALRRMAAFFDSGYPRLEIEQMPHGERDALKIQRWTDDVLAIAGSAGGGAIGRVGNDIAGRGPAPDEPFPEKTIPHADPARRLA</sequence>
<feature type="domain" description="Flavodoxin-like" evidence="8">
    <location>
        <begin position="3"/>
        <end position="143"/>
    </location>
</feature>
<dbReference type="EMBL" id="BMME01000001">
    <property type="protein sequence ID" value="GGJ95718.1"/>
    <property type="molecule type" value="Genomic_DNA"/>
</dbReference>
<comment type="caution">
    <text evidence="9">The sequence shown here is derived from an EMBL/GenBank/DDBJ whole genome shotgun (WGS) entry which is preliminary data.</text>
</comment>
<evidence type="ECO:0000313" key="9">
    <source>
        <dbReference type="EMBL" id="GGJ95718.1"/>
    </source>
</evidence>
<dbReference type="InterPro" id="IPR050619">
    <property type="entry name" value="Flavodoxin"/>
</dbReference>
<dbReference type="NCBIfam" id="TIGR01754">
    <property type="entry name" value="flav_RNR"/>
    <property type="match status" value="1"/>
</dbReference>
<dbReference type="PROSITE" id="PS50902">
    <property type="entry name" value="FLAVODOXIN_LIKE"/>
    <property type="match status" value="1"/>
</dbReference>
<name>A0ABQ2E545_9GAMM</name>
<keyword evidence="6" id="KW-0249">Electron transport</keyword>
<proteinExistence type="inferred from homology"/>
<evidence type="ECO:0000256" key="1">
    <source>
        <dbReference type="ARBA" id="ARBA00001917"/>
    </source>
</evidence>
<comment type="similarity">
    <text evidence="2">Belongs to the flavodoxin family.</text>
</comment>
<evidence type="ECO:0000256" key="2">
    <source>
        <dbReference type="ARBA" id="ARBA00005267"/>
    </source>
</evidence>
<accession>A0ABQ2E545</accession>
<dbReference type="Gene3D" id="3.40.50.360">
    <property type="match status" value="1"/>
</dbReference>
<dbReference type="PANTHER" id="PTHR42809:SF1">
    <property type="entry name" value="FLAVODOXIN 1"/>
    <property type="match status" value="1"/>
</dbReference>
<dbReference type="PANTHER" id="PTHR42809">
    <property type="entry name" value="FLAVODOXIN 2"/>
    <property type="match status" value="1"/>
</dbReference>
<dbReference type="NCBIfam" id="NF006747">
    <property type="entry name" value="PRK09271.1"/>
    <property type="match status" value="1"/>
</dbReference>
<keyword evidence="4" id="KW-0285">Flavoprotein</keyword>
<evidence type="ECO:0000256" key="7">
    <source>
        <dbReference type="SAM" id="MobiDB-lite"/>
    </source>
</evidence>
<comment type="cofactor">
    <cofactor evidence="1">
        <name>FMN</name>
        <dbReference type="ChEBI" id="CHEBI:58210"/>
    </cofactor>
</comment>
<keyword evidence="3" id="KW-0813">Transport</keyword>
<dbReference type="Proteomes" id="UP000599009">
    <property type="component" value="Unassembled WGS sequence"/>
</dbReference>
<dbReference type="InterPro" id="IPR008254">
    <property type="entry name" value="Flavodoxin/NO_synth"/>
</dbReference>
<keyword evidence="5" id="KW-0288">FMN</keyword>
<dbReference type="InterPro" id="IPR029039">
    <property type="entry name" value="Flavoprotein-like_sf"/>
</dbReference>
<dbReference type="InterPro" id="IPR010088">
    <property type="entry name" value="RNR_flavodoxin"/>
</dbReference>
<evidence type="ECO:0000256" key="5">
    <source>
        <dbReference type="ARBA" id="ARBA00022643"/>
    </source>
</evidence>
<keyword evidence="10" id="KW-1185">Reference proteome</keyword>
<dbReference type="RefSeq" id="WP_132985964.1">
    <property type="nucleotide sequence ID" value="NZ_BMME01000001.1"/>
</dbReference>